<dbReference type="EMBL" id="JBGNUJ010000006">
    <property type="protein sequence ID" value="KAL3958706.1"/>
    <property type="molecule type" value="Genomic_DNA"/>
</dbReference>
<organism evidence="1 2">
    <name type="scientific">Purpureocillium lilacinum</name>
    <name type="common">Paecilomyces lilacinus</name>
    <dbReference type="NCBI Taxonomy" id="33203"/>
    <lineage>
        <taxon>Eukaryota</taxon>
        <taxon>Fungi</taxon>
        <taxon>Dikarya</taxon>
        <taxon>Ascomycota</taxon>
        <taxon>Pezizomycotina</taxon>
        <taxon>Sordariomycetes</taxon>
        <taxon>Hypocreomycetidae</taxon>
        <taxon>Hypocreales</taxon>
        <taxon>Ophiocordycipitaceae</taxon>
        <taxon>Purpureocillium</taxon>
    </lineage>
</organism>
<comment type="caution">
    <text evidence="1">The sequence shown here is derived from an EMBL/GenBank/DDBJ whole genome shotgun (WGS) entry which is preliminary data.</text>
</comment>
<evidence type="ECO:0000313" key="1">
    <source>
        <dbReference type="EMBL" id="KAL3958706.1"/>
    </source>
</evidence>
<protein>
    <submittedName>
        <fullName evidence="1">Uncharacterized protein</fullName>
    </submittedName>
</protein>
<name>A0ACC4DTE1_PURLI</name>
<accession>A0ACC4DTE1</accession>
<sequence>MEKRTKCSAPRPGSPTGLSVIWPCKLECWQEWWYLGVGVLWQSPDVTKLRRAAVGRMAAAMPKTGLQLAQGHGSGAGADHVVTANPQLPTLKSSLPGLGLTKVRVDVDIDVDGGRAHGASPGANLYRIAPNRRSGDQSTGAARAIIGMA</sequence>
<gene>
    <name evidence="1" type="ORF">ACCO45_006868</name>
</gene>
<evidence type="ECO:0000313" key="2">
    <source>
        <dbReference type="Proteomes" id="UP001638806"/>
    </source>
</evidence>
<keyword evidence="2" id="KW-1185">Reference proteome</keyword>
<proteinExistence type="predicted"/>
<dbReference type="Proteomes" id="UP001638806">
    <property type="component" value="Unassembled WGS sequence"/>
</dbReference>
<reference evidence="1" key="1">
    <citation type="submission" date="2024-12" db="EMBL/GenBank/DDBJ databases">
        <title>Comparative genomics and development of molecular markers within Purpureocillium lilacinum and among Purpureocillium species.</title>
        <authorList>
            <person name="Yeh Z.-Y."/>
            <person name="Ni N.-T."/>
            <person name="Lo P.-H."/>
            <person name="Mushyakhwo K."/>
            <person name="Lin C.-F."/>
            <person name="Nai Y.-S."/>
        </authorList>
    </citation>
    <scope>NUCLEOTIDE SEQUENCE</scope>
    <source>
        <strain evidence="1">NCHU-NPUST-175</strain>
    </source>
</reference>